<reference evidence="1 2" key="1">
    <citation type="submission" date="2024-07" db="EMBL/GenBank/DDBJ databases">
        <title>Section-level genome sequencing and comparative genomics of Aspergillus sections Usti and Cavernicolus.</title>
        <authorList>
            <consortium name="Lawrence Berkeley National Laboratory"/>
            <person name="Nybo J.L."/>
            <person name="Vesth T.C."/>
            <person name="Theobald S."/>
            <person name="Frisvad J.C."/>
            <person name="Larsen T.O."/>
            <person name="Kjaerboelling I."/>
            <person name="Rothschild-Mancinelli K."/>
            <person name="Lyhne E.K."/>
            <person name="Kogle M.E."/>
            <person name="Barry K."/>
            <person name="Clum A."/>
            <person name="Na H."/>
            <person name="Ledsgaard L."/>
            <person name="Lin J."/>
            <person name="Lipzen A."/>
            <person name="Kuo A."/>
            <person name="Riley R."/>
            <person name="Mondo S."/>
            <person name="Labutti K."/>
            <person name="Haridas S."/>
            <person name="Pangalinan J."/>
            <person name="Salamov A.A."/>
            <person name="Simmons B.A."/>
            <person name="Magnuson J.K."/>
            <person name="Chen J."/>
            <person name="Drula E."/>
            <person name="Henrissat B."/>
            <person name="Wiebenga A."/>
            <person name="Lubbers R.J."/>
            <person name="Gomes A.C."/>
            <person name="Makela M.R."/>
            <person name="Stajich J."/>
            <person name="Grigoriev I.V."/>
            <person name="Mortensen U.H."/>
            <person name="De Vries R.P."/>
            <person name="Baker S.E."/>
            <person name="Andersen M.R."/>
        </authorList>
    </citation>
    <scope>NUCLEOTIDE SEQUENCE [LARGE SCALE GENOMIC DNA]</scope>
    <source>
        <strain evidence="1 2">CBS 209.92</strain>
    </source>
</reference>
<accession>A0ABR4FPE6</accession>
<organism evidence="1 2">
    <name type="scientific">Aspergillus keveii</name>
    <dbReference type="NCBI Taxonomy" id="714993"/>
    <lineage>
        <taxon>Eukaryota</taxon>
        <taxon>Fungi</taxon>
        <taxon>Dikarya</taxon>
        <taxon>Ascomycota</taxon>
        <taxon>Pezizomycotina</taxon>
        <taxon>Eurotiomycetes</taxon>
        <taxon>Eurotiomycetidae</taxon>
        <taxon>Eurotiales</taxon>
        <taxon>Aspergillaceae</taxon>
        <taxon>Aspergillus</taxon>
        <taxon>Aspergillus subgen. Nidulantes</taxon>
    </lineage>
</organism>
<dbReference type="EMBL" id="JBFTWV010000153">
    <property type="protein sequence ID" value="KAL2785152.1"/>
    <property type="molecule type" value="Genomic_DNA"/>
</dbReference>
<comment type="caution">
    <text evidence="1">The sequence shown here is derived from an EMBL/GenBank/DDBJ whole genome shotgun (WGS) entry which is preliminary data.</text>
</comment>
<name>A0ABR4FPE6_9EURO</name>
<dbReference type="Proteomes" id="UP001610563">
    <property type="component" value="Unassembled WGS sequence"/>
</dbReference>
<protein>
    <submittedName>
        <fullName evidence="1">Uncharacterized protein</fullName>
    </submittedName>
</protein>
<evidence type="ECO:0000313" key="2">
    <source>
        <dbReference type="Proteomes" id="UP001610563"/>
    </source>
</evidence>
<proteinExistence type="predicted"/>
<sequence length="169" mass="19263">MPIHHRMFGIPTWKALLGIILRNPTPLDEICDVGCGRSLRTYYEAVTAACEGQRMGGRKVAGLRSPERAGGTIWTAYNENCLRDPVSGEYCNDLLRSFPLNDKFEEMPHEEFCSYCYITLHMTMQSSPYSAANVPWEVDRNEARLEYMYSQCGLAEDSSQIPAIPRRMR</sequence>
<evidence type="ECO:0000313" key="1">
    <source>
        <dbReference type="EMBL" id="KAL2785152.1"/>
    </source>
</evidence>
<gene>
    <name evidence="1" type="ORF">BJX66DRAFT_67484</name>
</gene>
<keyword evidence="2" id="KW-1185">Reference proteome</keyword>